<evidence type="ECO:0000256" key="1">
    <source>
        <dbReference type="ARBA" id="ARBA00001678"/>
    </source>
</evidence>
<keyword evidence="8" id="KW-0732">Signal</keyword>
<dbReference type="InterPro" id="IPR045053">
    <property type="entry name" value="MAN-like"/>
</dbReference>
<evidence type="ECO:0000256" key="13">
    <source>
        <dbReference type="RuleBase" id="RU361153"/>
    </source>
</evidence>
<feature type="transmembrane region" description="Helical" evidence="14">
    <location>
        <begin position="120"/>
        <end position="139"/>
    </location>
</feature>
<dbReference type="InterPro" id="IPR017853">
    <property type="entry name" value="GH"/>
</dbReference>
<keyword evidence="9 13" id="KW-0378">Hydrolase</keyword>
<comment type="caution">
    <text evidence="16">The sequence shown here is derived from an EMBL/GenBank/DDBJ whole genome shotgun (WGS) entry which is preliminary data.</text>
</comment>
<feature type="domain" description="Glycoside hydrolase family 5" evidence="15">
    <location>
        <begin position="279"/>
        <end position="548"/>
    </location>
</feature>
<dbReference type="GO" id="GO:0006890">
    <property type="term" value="P:retrograde vesicle-mediated transport, Golgi to endoplasmic reticulum"/>
    <property type="evidence" value="ECO:0007669"/>
    <property type="project" value="InterPro"/>
</dbReference>
<evidence type="ECO:0000256" key="4">
    <source>
        <dbReference type="ARBA" id="ARBA00005641"/>
    </source>
</evidence>
<sequence length="614" mass="68033">MLSSGFAGAPVSRSLTYGIVAASILASITDVKHYFYIQVDPHLWRYHQLWRIFTYQLCYTNSTEVLFAAMTLYNMRVIERLWGSRKYASFILLCYCLTAILPPLLLAFVLRPLSFNHLNYLPAGSTPIIFAMLAQYHAVIPHIYKYRIAASAAPPANEPFVGLTFSDKSYVYLPAVQLSLSQFPGSLLCAFVGWAVGYSWRNEVLPGAMTRWRIPGWVVGIQTKKREEEFEVLRRRLETENTNAAAATGSDGRLGGLLIRHSTYRYAVQFRNHRNLTLREEQASYIKTLKSYGTKVIRLWVANSYDGCTKSSTTHSIPPYETDIGTYDDSVLKALDSVLSQLHSAGIKAIIAPHDANLLPPSGSDSGYNGIDIYGKTYQSSDNFYSSEDAKLAYDKRIASILNYKSPSFGKAWKDLSEVILAFDIQNEPMIASEGKLAANDPDDWICGRADKMKKVIGTSGVKIATGGIGGSEYWGHEYNNLDKALKCSAIDIISVHGYMTEASQWAAYVPKLSDQAASNNKSLMIEEWGVGTDASDDIEKQAAVFTDAGLYWQIISGKSIDQECDSSACCHQGMSSQANEAYEVGFGSSRADFKMLMGNADSATGRQDWGFVF</sequence>
<evidence type="ECO:0000256" key="2">
    <source>
        <dbReference type="ARBA" id="ARBA00004141"/>
    </source>
</evidence>
<dbReference type="InterPro" id="IPR035952">
    <property type="entry name" value="Rhomboid-like_sf"/>
</dbReference>
<organism evidence="16 17">
    <name type="scientific">Cudoniella acicularis</name>
    <dbReference type="NCBI Taxonomy" id="354080"/>
    <lineage>
        <taxon>Eukaryota</taxon>
        <taxon>Fungi</taxon>
        <taxon>Dikarya</taxon>
        <taxon>Ascomycota</taxon>
        <taxon>Pezizomycotina</taxon>
        <taxon>Leotiomycetes</taxon>
        <taxon>Helotiales</taxon>
        <taxon>Tricladiaceae</taxon>
        <taxon>Cudoniella</taxon>
    </lineage>
</organism>
<dbReference type="GO" id="GO:0046355">
    <property type="term" value="P:mannan catabolic process"/>
    <property type="evidence" value="ECO:0007669"/>
    <property type="project" value="UniProtKB-ARBA"/>
</dbReference>
<dbReference type="Pfam" id="PF08551">
    <property type="entry name" value="DUF1751"/>
    <property type="match status" value="1"/>
</dbReference>
<gene>
    <name evidence="16" type="ORF">G7Y89_g3479</name>
</gene>
<evidence type="ECO:0000256" key="7">
    <source>
        <dbReference type="ARBA" id="ARBA00022692"/>
    </source>
</evidence>
<dbReference type="EMBL" id="JAAMPI010000171">
    <property type="protein sequence ID" value="KAF4634618.1"/>
    <property type="molecule type" value="Genomic_DNA"/>
</dbReference>
<comment type="subcellular location">
    <subcellularLocation>
        <location evidence="2">Membrane</location>
        <topology evidence="2">Multi-pass membrane protein</topology>
    </subcellularLocation>
    <subcellularLocation>
        <location evidence="3">Secreted</location>
    </subcellularLocation>
</comment>
<dbReference type="Gene3D" id="3.20.20.80">
    <property type="entry name" value="Glycosidases"/>
    <property type="match status" value="1"/>
</dbReference>
<proteinExistence type="inferred from homology"/>
<evidence type="ECO:0000313" key="17">
    <source>
        <dbReference type="Proteomes" id="UP000566819"/>
    </source>
</evidence>
<dbReference type="OrthoDB" id="428177at2759"/>
<evidence type="ECO:0000256" key="6">
    <source>
        <dbReference type="ARBA" id="ARBA00022525"/>
    </source>
</evidence>
<keyword evidence="6" id="KW-0964">Secreted</keyword>
<protein>
    <recommendedName>
        <fullName evidence="5">mannan endo-1,4-beta-mannosidase</fullName>
        <ecNumber evidence="5">3.2.1.78</ecNumber>
    </recommendedName>
</protein>
<dbReference type="AlphaFoldDB" id="A0A8H4W553"/>
<evidence type="ECO:0000256" key="5">
    <source>
        <dbReference type="ARBA" id="ARBA00012706"/>
    </source>
</evidence>
<evidence type="ECO:0000256" key="12">
    <source>
        <dbReference type="ARBA" id="ARBA00023295"/>
    </source>
</evidence>
<evidence type="ECO:0000256" key="8">
    <source>
        <dbReference type="ARBA" id="ARBA00022729"/>
    </source>
</evidence>
<dbReference type="Gene3D" id="1.20.1540.10">
    <property type="entry name" value="Rhomboid-like"/>
    <property type="match status" value="1"/>
</dbReference>
<comment type="catalytic activity">
    <reaction evidence="1">
        <text>Random hydrolysis of (1-&gt;4)-beta-D-mannosidic linkages in mannans, galactomannans and glucomannans.</text>
        <dbReference type="EC" id="3.2.1.78"/>
    </reaction>
</comment>
<dbReference type="SUPFAM" id="SSF51445">
    <property type="entry name" value="(Trans)glycosidases"/>
    <property type="match status" value="1"/>
</dbReference>
<evidence type="ECO:0000256" key="10">
    <source>
        <dbReference type="ARBA" id="ARBA00022989"/>
    </source>
</evidence>
<evidence type="ECO:0000256" key="11">
    <source>
        <dbReference type="ARBA" id="ARBA00023136"/>
    </source>
</evidence>
<dbReference type="SUPFAM" id="SSF144091">
    <property type="entry name" value="Rhomboid-like"/>
    <property type="match status" value="1"/>
</dbReference>
<evidence type="ECO:0000256" key="3">
    <source>
        <dbReference type="ARBA" id="ARBA00004613"/>
    </source>
</evidence>
<dbReference type="Proteomes" id="UP000566819">
    <property type="component" value="Unassembled WGS sequence"/>
</dbReference>
<dbReference type="InterPro" id="IPR001547">
    <property type="entry name" value="Glyco_hydro_5"/>
</dbReference>
<keyword evidence="7 14" id="KW-0812">Transmembrane</keyword>
<keyword evidence="12 13" id="KW-0326">Glycosidase</keyword>
<comment type="similarity">
    <text evidence="4 13">Belongs to the glycosyl hydrolase 5 (cellulase A) family.</text>
</comment>
<evidence type="ECO:0000256" key="14">
    <source>
        <dbReference type="SAM" id="Phobius"/>
    </source>
</evidence>
<evidence type="ECO:0000313" key="16">
    <source>
        <dbReference type="EMBL" id="KAF4634618.1"/>
    </source>
</evidence>
<dbReference type="SMART" id="SM01160">
    <property type="entry name" value="DUF1751"/>
    <property type="match status" value="1"/>
</dbReference>
<dbReference type="EC" id="3.2.1.78" evidence="5"/>
<name>A0A8H4W553_9HELO</name>
<dbReference type="InterPro" id="IPR013861">
    <property type="entry name" value="TMEM115/Pdh1/Rbl19"/>
</dbReference>
<feature type="transmembrane region" description="Helical" evidence="14">
    <location>
        <begin position="87"/>
        <end position="108"/>
    </location>
</feature>
<keyword evidence="17" id="KW-1185">Reference proteome</keyword>
<dbReference type="Pfam" id="PF00150">
    <property type="entry name" value="Cellulase"/>
    <property type="match status" value="1"/>
</dbReference>
<keyword evidence="11 14" id="KW-0472">Membrane</keyword>
<dbReference type="GO" id="GO:0016985">
    <property type="term" value="F:mannan endo-1,4-beta-mannosidase activity"/>
    <property type="evidence" value="ECO:0007669"/>
    <property type="project" value="UniProtKB-EC"/>
</dbReference>
<evidence type="ECO:0000259" key="15">
    <source>
        <dbReference type="Pfam" id="PF00150"/>
    </source>
</evidence>
<accession>A0A8H4W553</accession>
<keyword evidence="10 14" id="KW-1133">Transmembrane helix</keyword>
<dbReference type="GO" id="GO:0016020">
    <property type="term" value="C:membrane"/>
    <property type="evidence" value="ECO:0007669"/>
    <property type="project" value="UniProtKB-SubCell"/>
</dbReference>
<reference evidence="16 17" key="1">
    <citation type="submission" date="2020-03" db="EMBL/GenBank/DDBJ databases">
        <title>Draft Genome Sequence of Cudoniella acicularis.</title>
        <authorList>
            <person name="Buettner E."/>
            <person name="Kellner H."/>
        </authorList>
    </citation>
    <scope>NUCLEOTIDE SEQUENCE [LARGE SCALE GENOMIC DNA]</scope>
    <source>
        <strain evidence="16 17">DSM 108380</strain>
    </source>
</reference>
<evidence type="ECO:0000256" key="9">
    <source>
        <dbReference type="ARBA" id="ARBA00022801"/>
    </source>
</evidence>
<dbReference type="GO" id="GO:0005576">
    <property type="term" value="C:extracellular region"/>
    <property type="evidence" value="ECO:0007669"/>
    <property type="project" value="UniProtKB-SubCell"/>
</dbReference>
<feature type="transmembrane region" description="Helical" evidence="14">
    <location>
        <begin position="52"/>
        <end position="75"/>
    </location>
</feature>
<dbReference type="PANTHER" id="PTHR31451:SF39">
    <property type="entry name" value="MANNAN ENDO-1,4-BETA-MANNOSIDASE 1"/>
    <property type="match status" value="1"/>
</dbReference>
<dbReference type="PANTHER" id="PTHR31451">
    <property type="match status" value="1"/>
</dbReference>